<organism evidence="1 2">
    <name type="scientific">Tolypocladium capitatum</name>
    <dbReference type="NCBI Taxonomy" id="45235"/>
    <lineage>
        <taxon>Eukaryota</taxon>
        <taxon>Fungi</taxon>
        <taxon>Dikarya</taxon>
        <taxon>Ascomycota</taxon>
        <taxon>Pezizomycotina</taxon>
        <taxon>Sordariomycetes</taxon>
        <taxon>Hypocreomycetidae</taxon>
        <taxon>Hypocreales</taxon>
        <taxon>Ophiocordycipitaceae</taxon>
        <taxon>Tolypocladium</taxon>
    </lineage>
</organism>
<name>A0A2K3QJP8_9HYPO</name>
<proteinExistence type="predicted"/>
<dbReference type="EMBL" id="NRSZ01000349">
    <property type="protein sequence ID" value="PNY27768.1"/>
    <property type="molecule type" value="Genomic_DNA"/>
</dbReference>
<comment type="caution">
    <text evidence="1">The sequence shown here is derived from an EMBL/GenBank/DDBJ whole genome shotgun (WGS) entry which is preliminary data.</text>
</comment>
<dbReference type="OrthoDB" id="21502at2759"/>
<dbReference type="Proteomes" id="UP000236621">
    <property type="component" value="Unassembled WGS sequence"/>
</dbReference>
<keyword evidence="2" id="KW-1185">Reference proteome</keyword>
<evidence type="ECO:0000313" key="1">
    <source>
        <dbReference type="EMBL" id="PNY27768.1"/>
    </source>
</evidence>
<dbReference type="Gene3D" id="3.30.559.10">
    <property type="entry name" value="Chloramphenicol acetyltransferase-like domain"/>
    <property type="match status" value="2"/>
</dbReference>
<sequence>MGSETPAGIPAGDVKVIPLEAKDRWRPVDNIRSMLYFVFRDTALRADAMRPALDRLIRNHLPILGARLAEPRGGHGLLEYHLPEAFPDDYALFQWSTKAVASTLEATRLLPRSTPTQPARAACFAPCSVPELEAQWIPSDWPLERRLERPDTPLLLVHITSYTDATVLALSLPHAVADQMGYASVIRAWLQLVAGQEPAPFLELRPGALDGPADISLKELRRRRTFRVTNKAERTASLMGLLPGLVANPREARRILFLPETLVRDLRARHEESLEAEHGEDAAALTNGDVVAATLAKLAHLGRKSPKMVTLISAINGRGRHPALPADRPYLHNCVVFAVARMPIGRDTPLSELAYRHRLSVRRGLEVGSIERDLAVTREMCRRRYVAHVCEPFELSYALTNWCAAWRGIDFAPAVAESGTAAGGDAPAPLVLGQSSVRGVPARFSGQVMCKADHGYWCDFAASSKTVALVERLLESDPELRTL</sequence>
<dbReference type="InterPro" id="IPR023213">
    <property type="entry name" value="CAT-like_dom_sf"/>
</dbReference>
<dbReference type="STRING" id="45235.A0A2K3QJP8"/>
<protein>
    <submittedName>
        <fullName evidence="1">Alpha-1,2-mannosidase family protein</fullName>
    </submittedName>
</protein>
<accession>A0A2K3QJP8</accession>
<evidence type="ECO:0000313" key="2">
    <source>
        <dbReference type="Proteomes" id="UP000236621"/>
    </source>
</evidence>
<reference evidence="1 2" key="1">
    <citation type="submission" date="2017-08" db="EMBL/GenBank/DDBJ databases">
        <title>Harnessing the power of phylogenomics to disentangle the directionality and signatures of interkingdom host jumping in the parasitic fungal genus Tolypocladium.</title>
        <authorList>
            <person name="Quandt C.A."/>
            <person name="Patterson W."/>
            <person name="Spatafora J.W."/>
        </authorList>
    </citation>
    <scope>NUCLEOTIDE SEQUENCE [LARGE SCALE GENOMIC DNA]</scope>
    <source>
        <strain evidence="1 2">CBS 113982</strain>
    </source>
</reference>
<dbReference type="AlphaFoldDB" id="A0A2K3QJP8"/>
<gene>
    <name evidence="1" type="ORF">TCAP_02305</name>
</gene>